<dbReference type="Proteomes" id="UP000002785">
    <property type="component" value="Chromosome"/>
</dbReference>
<dbReference type="InterPro" id="IPR041522">
    <property type="entry name" value="CdaR_GGDEF"/>
</dbReference>
<dbReference type="PANTHER" id="PTHR33744:SF1">
    <property type="entry name" value="DNA-BINDING TRANSCRIPTIONAL ACTIVATOR ADER"/>
    <property type="match status" value="1"/>
</dbReference>
<feature type="domain" description="CdaR GGDEF-like" evidence="3">
    <location>
        <begin position="194"/>
        <end position="297"/>
    </location>
</feature>
<name>B5I6J8_STRX2</name>
<dbReference type="Pfam" id="PF13556">
    <property type="entry name" value="HTH_30"/>
    <property type="match status" value="1"/>
</dbReference>
<proteinExistence type="inferred from homology"/>
<feature type="domain" description="PucR C-terminal helix-turn-helix" evidence="2">
    <location>
        <begin position="344"/>
        <end position="392"/>
    </location>
</feature>
<protein>
    <recommendedName>
        <fullName evidence="6">Transcriptional regulator</fullName>
    </recommendedName>
</protein>
<dbReference type="InterPro" id="IPR051448">
    <property type="entry name" value="CdaR-like_regulators"/>
</dbReference>
<sequence>MSAMHGAGLRGDSEKLLRTMCKEFLADPSVLGPIQDALVNAIDARFGSDPSISEAIGEATRAYSHHWARSMYEDPWRDVEPLLTSQIVNISRDGYRWGEEDTFRASNYAAQQAMWSILMRIAFSLCDETAVLQPALDRASRSLSLWVDRTVTAVIDILEQERAALSGDEHVRRLELVNLILGGTPVPVTGVDQSLGYPLSARHLGVILWAPPQFADRAALVQVASALSRIAESRSRLLVHASASSLWLWLTPGIPVSAEALETALAPHRDVRLAIGSLDEGVDGFRRTHDRAVETQRLVQSNNAHRVAFYDDVAAVILLARDEARLREFIYATLGPLATGPQDLRDTLRMFIHQRYNASRTAELLFTHRNTILQRIRRAEERLPVTLDRHGTNVGIALDAMHWLNLQDE</sequence>
<dbReference type="eggNOG" id="COG2508">
    <property type="taxonomic scope" value="Bacteria"/>
</dbReference>
<reference evidence="4" key="1">
    <citation type="submission" date="2009-10" db="EMBL/GenBank/DDBJ databases">
        <title>The genome sequence of Streptomyces sviceus strain ATCC 29083.</title>
        <authorList>
            <consortium name="The Broad Institute Genome Sequencing Platform"/>
            <consortium name="Broad Institute Microbial Sequencing Center"/>
            <person name="Fischbach M."/>
            <person name="Godfrey P."/>
            <person name="Ward D."/>
            <person name="Young S."/>
            <person name="Zeng Q."/>
            <person name="Koehrsen M."/>
            <person name="Alvarado L."/>
            <person name="Berlin A.M."/>
            <person name="Bochicchio J."/>
            <person name="Borenstein D."/>
            <person name="Chapman S.B."/>
            <person name="Chen Z."/>
            <person name="Engels R."/>
            <person name="Freedman E."/>
            <person name="Gellesch M."/>
            <person name="Goldberg J."/>
            <person name="Griggs A."/>
            <person name="Gujja S."/>
            <person name="Heilman E.R."/>
            <person name="Heiman D.I."/>
            <person name="Hepburn T.A."/>
            <person name="Howarth C."/>
            <person name="Jen D."/>
            <person name="Larson L."/>
            <person name="Lewis B."/>
            <person name="Mehta T."/>
            <person name="Park D."/>
            <person name="Pearson M."/>
            <person name="Richards J."/>
            <person name="Roberts A."/>
            <person name="Saif S."/>
            <person name="Shea T.D."/>
            <person name="Shenoy N."/>
            <person name="Sisk P."/>
            <person name="Stolte C."/>
            <person name="Sykes S.N."/>
            <person name="Thomson T."/>
            <person name="Walk T."/>
            <person name="White J."/>
            <person name="Yandava C."/>
            <person name="Straight P."/>
            <person name="Clardy J."/>
            <person name="Hung D."/>
            <person name="Kolter R."/>
            <person name="Mekalanos J."/>
            <person name="Walker S."/>
            <person name="Walsh C.T."/>
            <person name="Wieland-Brown L.C."/>
            <person name="Haas B."/>
            <person name="Nusbaum C."/>
            <person name="Birren B."/>
        </authorList>
    </citation>
    <scope>NUCLEOTIDE SEQUENCE [LARGE SCALE GENOMIC DNA]</scope>
    <source>
        <strain evidence="4">ATCC 29083</strain>
    </source>
</reference>
<accession>B5I6J8</accession>
<dbReference type="InterPro" id="IPR042070">
    <property type="entry name" value="PucR_C-HTH_sf"/>
</dbReference>
<dbReference type="Pfam" id="PF17853">
    <property type="entry name" value="GGDEF_2"/>
    <property type="match status" value="1"/>
</dbReference>
<evidence type="ECO:0000256" key="1">
    <source>
        <dbReference type="ARBA" id="ARBA00006754"/>
    </source>
</evidence>
<evidence type="ECO:0000259" key="2">
    <source>
        <dbReference type="Pfam" id="PF13556"/>
    </source>
</evidence>
<comment type="similarity">
    <text evidence="1">Belongs to the CdaR family.</text>
</comment>
<evidence type="ECO:0000313" key="5">
    <source>
        <dbReference type="Proteomes" id="UP000002785"/>
    </source>
</evidence>
<dbReference type="AlphaFoldDB" id="B5I6J8"/>
<keyword evidence="5" id="KW-1185">Reference proteome</keyword>
<dbReference type="InterPro" id="IPR025736">
    <property type="entry name" value="PucR_C-HTH_dom"/>
</dbReference>
<organism evidence="4 5">
    <name type="scientific">Streptomyces sviceus (strain ATCC 29083 / DSM 924 / JCM 4929 / NBRC 13980 / NCIMB 11184 / NRRL 5439 / UC 5370)</name>
    <dbReference type="NCBI Taxonomy" id="463191"/>
    <lineage>
        <taxon>Bacteria</taxon>
        <taxon>Bacillati</taxon>
        <taxon>Actinomycetota</taxon>
        <taxon>Actinomycetes</taxon>
        <taxon>Kitasatosporales</taxon>
        <taxon>Streptomycetaceae</taxon>
        <taxon>Streptomyces</taxon>
    </lineage>
</organism>
<dbReference type="EMBL" id="CM000951">
    <property type="protein sequence ID" value="EDY60703.1"/>
    <property type="molecule type" value="Genomic_DNA"/>
</dbReference>
<dbReference type="HOGENOM" id="CLU_051160_0_0_11"/>
<evidence type="ECO:0000313" key="4">
    <source>
        <dbReference type="EMBL" id="EDY60703.1"/>
    </source>
</evidence>
<gene>
    <name evidence="4" type="ORF">SSEG_07379</name>
</gene>
<evidence type="ECO:0000259" key="3">
    <source>
        <dbReference type="Pfam" id="PF17853"/>
    </source>
</evidence>
<dbReference type="OrthoDB" id="3663486at2"/>
<dbReference type="Gene3D" id="1.10.10.2840">
    <property type="entry name" value="PucR C-terminal helix-turn-helix domain"/>
    <property type="match status" value="1"/>
</dbReference>
<evidence type="ECO:0008006" key="6">
    <source>
        <dbReference type="Google" id="ProtNLM"/>
    </source>
</evidence>
<dbReference type="PANTHER" id="PTHR33744">
    <property type="entry name" value="CARBOHYDRATE DIACID REGULATOR"/>
    <property type="match status" value="1"/>
</dbReference>